<feature type="region of interest" description="Disordered" evidence="9">
    <location>
        <begin position="109"/>
        <end position="151"/>
    </location>
</feature>
<feature type="domain" description="Ribonuclease PIN" evidence="11">
    <location>
        <begin position="14"/>
        <end position="100"/>
    </location>
</feature>
<dbReference type="InterPro" id="IPR033411">
    <property type="entry name" value="Ribonuclease_PIN"/>
</dbReference>
<evidence type="ECO:0000256" key="1">
    <source>
        <dbReference type="ARBA" id="ARBA00004123"/>
    </source>
</evidence>
<keyword evidence="4 8" id="KW-0479">Metal-binding</keyword>
<dbReference type="Pfam" id="PF08772">
    <property type="entry name" value="Zn_ribbon_NOB1"/>
    <property type="match status" value="1"/>
</dbReference>
<feature type="compositionally biased region" description="Basic residues" evidence="9">
    <location>
        <begin position="120"/>
        <end position="131"/>
    </location>
</feature>
<keyword evidence="13" id="KW-1185">Reference proteome</keyword>
<evidence type="ECO:0000259" key="11">
    <source>
        <dbReference type="Pfam" id="PF17146"/>
    </source>
</evidence>
<dbReference type="SUPFAM" id="SSF144206">
    <property type="entry name" value="NOB1 zinc finger-like"/>
    <property type="match status" value="1"/>
</dbReference>
<feature type="compositionally biased region" description="Basic and acidic residues" evidence="9">
    <location>
        <begin position="234"/>
        <end position="244"/>
    </location>
</feature>
<dbReference type="Proteomes" id="UP001057375">
    <property type="component" value="Unassembled WGS sequence"/>
</dbReference>
<feature type="compositionally biased region" description="Basic and acidic residues" evidence="9">
    <location>
        <begin position="217"/>
        <end position="226"/>
    </location>
</feature>
<evidence type="ECO:0000313" key="12">
    <source>
        <dbReference type="EMBL" id="GKT31554.1"/>
    </source>
</evidence>
<sequence length="457" mass="51059">MDPPKKSGQITEHLVLDTGAFINFVSLFPLSNYFYVTPAVVKEVKDKKAREALHSGMINIEVLSPDKESMDAILEFSKLCGEAGVLSDTDLGVLALGYMLEKKLKGTVSHLRTKPEEAKPKKKKNRGRKRRGESPPQKDKEEDASDLKLTEEEKDDGWGIVKSKKSSRRREKTFSVRPDEDIWITNDNISALYSLKDKDSELDGKKTSGPSVPDHALISEKEKGETILEGDSTESTHKKEEDTKLSPSPNPILSQPQDIPPIKSLPLVSVMTGDYAMQNVMLQMGIPTFSPNSHRISTLRKYAYRCHACNTPWRGGARRFCPECGHDSMTRVPVTINADGTEHIGIIRFDPSTRGKKFSLPDPQAHKKGVDRHAPKIRLSEDTGSEFREAERKRIARMHKAKAKGIDVQEQQEVAASFFLKDVSGVSSGSGEFSTPYFLKKNPNESRRRTGKKKKGK</sequence>
<comment type="similarity">
    <text evidence="2 8">Belongs to the NOB1 family.</text>
</comment>
<dbReference type="Gene3D" id="3.40.50.1010">
    <property type="entry name" value="5'-nuclease"/>
    <property type="match status" value="1"/>
</dbReference>
<feature type="region of interest" description="Disordered" evidence="9">
    <location>
        <begin position="200"/>
        <end position="259"/>
    </location>
</feature>
<keyword evidence="7 8" id="KW-0539">Nucleus</keyword>
<evidence type="ECO:0000313" key="13">
    <source>
        <dbReference type="Proteomes" id="UP001057375"/>
    </source>
</evidence>
<dbReference type="PANTHER" id="PTHR12814:SF2">
    <property type="entry name" value="RNA-BINDING PROTEIN NOB1"/>
    <property type="match status" value="1"/>
</dbReference>
<evidence type="ECO:0000256" key="6">
    <source>
        <dbReference type="ARBA" id="ARBA00022833"/>
    </source>
</evidence>
<dbReference type="CDD" id="cd09876">
    <property type="entry name" value="PIN_Nob1-like"/>
    <property type="match status" value="1"/>
</dbReference>
<feature type="domain" description="Nin one binding (NOB1) Zn-ribbon-like" evidence="10">
    <location>
        <begin position="296"/>
        <end position="365"/>
    </location>
</feature>
<comment type="caution">
    <text evidence="12">The sequence shown here is derived from an EMBL/GenBank/DDBJ whole genome shotgun (WGS) entry which is preliminary data.</text>
</comment>
<feature type="compositionally biased region" description="Basic and acidic residues" evidence="9">
    <location>
        <begin position="132"/>
        <end position="151"/>
    </location>
</feature>
<dbReference type="InterPro" id="IPR039907">
    <property type="entry name" value="NOB1"/>
</dbReference>
<dbReference type="InterPro" id="IPR036283">
    <property type="entry name" value="NOB1_Zf-like_sf"/>
</dbReference>
<dbReference type="EMBL" id="BQXS01009696">
    <property type="protein sequence ID" value="GKT31554.1"/>
    <property type="molecule type" value="Genomic_DNA"/>
</dbReference>
<evidence type="ECO:0000256" key="2">
    <source>
        <dbReference type="ARBA" id="ARBA00005858"/>
    </source>
</evidence>
<evidence type="ECO:0000256" key="7">
    <source>
        <dbReference type="ARBA" id="ARBA00023242"/>
    </source>
</evidence>
<evidence type="ECO:0000259" key="10">
    <source>
        <dbReference type="Pfam" id="PF08772"/>
    </source>
</evidence>
<organism evidence="12 13">
    <name type="scientific">Aduncisulcus paluster</name>
    <dbReference type="NCBI Taxonomy" id="2918883"/>
    <lineage>
        <taxon>Eukaryota</taxon>
        <taxon>Metamonada</taxon>
        <taxon>Carpediemonas-like organisms</taxon>
        <taxon>Aduncisulcus</taxon>
    </lineage>
</organism>
<evidence type="ECO:0000256" key="4">
    <source>
        <dbReference type="ARBA" id="ARBA00022723"/>
    </source>
</evidence>
<evidence type="ECO:0000256" key="5">
    <source>
        <dbReference type="ARBA" id="ARBA00022801"/>
    </source>
</evidence>
<dbReference type="PANTHER" id="PTHR12814">
    <property type="entry name" value="RNA-BINDING PROTEIN NOB1"/>
    <property type="match status" value="1"/>
</dbReference>
<gene>
    <name evidence="12" type="ORF">ADUPG1_005963</name>
</gene>
<feature type="region of interest" description="Disordered" evidence="9">
    <location>
        <begin position="426"/>
        <end position="457"/>
    </location>
</feature>
<keyword evidence="5" id="KW-0378">Hydrolase</keyword>
<comment type="subcellular location">
    <subcellularLocation>
        <location evidence="1">Nucleus</location>
    </subcellularLocation>
</comment>
<protein>
    <submittedName>
        <fullName evidence="12">Multi-domain containing protein</fullName>
    </submittedName>
</protein>
<keyword evidence="3" id="KW-0540">Nuclease</keyword>
<dbReference type="InterPro" id="IPR017117">
    <property type="entry name" value="Nob1_euk"/>
</dbReference>
<feature type="compositionally biased region" description="Polar residues" evidence="9">
    <location>
        <begin position="245"/>
        <end position="257"/>
    </location>
</feature>
<evidence type="ECO:0000256" key="8">
    <source>
        <dbReference type="PIRNR" id="PIRNR037125"/>
    </source>
</evidence>
<dbReference type="InterPro" id="IPR014881">
    <property type="entry name" value="NOB1_Zn-bd"/>
</dbReference>
<dbReference type="PIRSF" id="PIRSF037125">
    <property type="entry name" value="D-site_20S_pre-rRNA_nuclease"/>
    <property type="match status" value="1"/>
</dbReference>
<dbReference type="Pfam" id="PF17146">
    <property type="entry name" value="PIN_6"/>
    <property type="match status" value="1"/>
</dbReference>
<accession>A0ABQ5KJC8</accession>
<evidence type="ECO:0000256" key="9">
    <source>
        <dbReference type="SAM" id="MobiDB-lite"/>
    </source>
</evidence>
<dbReference type="Gene3D" id="6.20.210.10">
    <property type="entry name" value="Nin one binding (NOB1), Zn-ribbon-like"/>
    <property type="match status" value="1"/>
</dbReference>
<keyword evidence="6 8" id="KW-0862">Zinc</keyword>
<name>A0ABQ5KJC8_9EUKA</name>
<evidence type="ECO:0000256" key="3">
    <source>
        <dbReference type="ARBA" id="ARBA00022722"/>
    </source>
</evidence>
<proteinExistence type="inferred from homology"/>
<reference evidence="12" key="1">
    <citation type="submission" date="2022-03" db="EMBL/GenBank/DDBJ databases">
        <title>Draft genome sequence of Aduncisulcus paluster, a free-living microaerophilic Fornicata.</title>
        <authorList>
            <person name="Yuyama I."/>
            <person name="Kume K."/>
            <person name="Tamura T."/>
            <person name="Inagaki Y."/>
            <person name="Hashimoto T."/>
        </authorList>
    </citation>
    <scope>NUCLEOTIDE SEQUENCE</scope>
    <source>
        <strain evidence="12">NY0171</strain>
    </source>
</reference>